<feature type="signal peptide" evidence="1">
    <location>
        <begin position="1"/>
        <end position="23"/>
    </location>
</feature>
<dbReference type="RefSeq" id="WP_289723972.1">
    <property type="nucleotide sequence ID" value="NZ_JAUDUY010000002.1"/>
</dbReference>
<comment type="caution">
    <text evidence="2">The sequence shown here is derived from an EMBL/GenBank/DDBJ whole genome shotgun (WGS) entry which is preliminary data.</text>
</comment>
<evidence type="ECO:0000313" key="2">
    <source>
        <dbReference type="EMBL" id="MDM9630603.1"/>
    </source>
</evidence>
<keyword evidence="3" id="KW-1185">Reference proteome</keyword>
<keyword evidence="1" id="KW-0732">Signal</keyword>
<organism evidence="2 3">
    <name type="scientific">Robiginitalea aurantiaca</name>
    <dbReference type="NCBI Taxonomy" id="3056915"/>
    <lineage>
        <taxon>Bacteria</taxon>
        <taxon>Pseudomonadati</taxon>
        <taxon>Bacteroidota</taxon>
        <taxon>Flavobacteriia</taxon>
        <taxon>Flavobacteriales</taxon>
        <taxon>Flavobacteriaceae</taxon>
        <taxon>Robiginitalea</taxon>
    </lineage>
</organism>
<reference evidence="2" key="1">
    <citation type="submission" date="2023-06" db="EMBL/GenBank/DDBJ databases">
        <title>Robiginitalea aurantiacus sp. nov. and Algoriphagus sediminis sp. nov., isolated from coastal sediment.</title>
        <authorList>
            <person name="Zhou Z.Y."/>
            <person name="An J."/>
            <person name="Jia Y.W."/>
            <person name="Du Z.J."/>
        </authorList>
    </citation>
    <scope>NUCLEOTIDE SEQUENCE</scope>
    <source>
        <strain evidence="2">M39</strain>
    </source>
</reference>
<name>A0ABT7WCF2_9FLAO</name>
<protein>
    <recommendedName>
        <fullName evidence="4">DUF2268 domain-containing protein</fullName>
    </recommendedName>
</protein>
<gene>
    <name evidence="2" type="ORF">QU605_03930</name>
</gene>
<sequence>MRIKRTCLLTCICLLALGSSCDAPERKVSEMKLPDIEGLFEFYGEKQAAGAYKILADSLVRANEDLKSSELYIQAAFAYWEGGVTDSAVAMMHRAIDQGMSNPRILEKFPKGDREMEGPQWSALNERLDSIQTELEALSHFEFKTEAMDAFWPYFNAALKDTSQARIQLKTFVFKGPQEVRDFYVVRYGSVDQMYGQMINAAPNYYTYLQQQFSQDSIKSVKETIVRSMRTFRDLYPMAVFPKVYIVPGILNSGGTATEMGMFLGGDMYGKSSRMPTEELTDWQRGAIMDFRDLPRITIHELMHFQQNYRDEQNRDNLLAAVLHEGICDLMAELCSGEPLENENLVFLSDPENEKWIFEELSTELLGDEFSKWLYNGGSIEDRPHDLGYTVGYLISKSYYEQHPDKQEAVFELLNSDDLTRIVRNSKYAYLLDRSDAVTEQIITE</sequence>
<dbReference type="Proteomes" id="UP001174839">
    <property type="component" value="Unassembled WGS sequence"/>
</dbReference>
<evidence type="ECO:0000313" key="3">
    <source>
        <dbReference type="Proteomes" id="UP001174839"/>
    </source>
</evidence>
<feature type="chain" id="PRO_5047138450" description="DUF2268 domain-containing protein" evidence="1">
    <location>
        <begin position="24"/>
        <end position="445"/>
    </location>
</feature>
<proteinExistence type="predicted"/>
<evidence type="ECO:0008006" key="4">
    <source>
        <dbReference type="Google" id="ProtNLM"/>
    </source>
</evidence>
<dbReference type="EMBL" id="JAUDUY010000002">
    <property type="protein sequence ID" value="MDM9630603.1"/>
    <property type="molecule type" value="Genomic_DNA"/>
</dbReference>
<evidence type="ECO:0000256" key="1">
    <source>
        <dbReference type="SAM" id="SignalP"/>
    </source>
</evidence>
<accession>A0ABT7WCF2</accession>
<dbReference type="PROSITE" id="PS51257">
    <property type="entry name" value="PROKAR_LIPOPROTEIN"/>
    <property type="match status" value="1"/>
</dbReference>